<comment type="pathway">
    <text evidence="2">Protein modification; protein ubiquitination.</text>
</comment>
<dbReference type="InterPro" id="IPR049548">
    <property type="entry name" value="Sina-like_RING"/>
</dbReference>
<keyword evidence="9" id="KW-0862">Zinc</keyword>
<dbReference type="PANTHER" id="PTHR45877:SF2">
    <property type="entry name" value="E3 UBIQUITIN-PROTEIN LIGASE SINA-RELATED"/>
    <property type="match status" value="1"/>
</dbReference>
<gene>
    <name evidence="13" type="primary">siah-1</name>
    <name evidence="13" type="ORF">T05_1092</name>
</gene>
<dbReference type="GO" id="GO:0008270">
    <property type="term" value="F:zinc ion binding"/>
    <property type="evidence" value="ECO:0007669"/>
    <property type="project" value="UniProtKB-KW"/>
</dbReference>
<organism evidence="13 14">
    <name type="scientific">Trichinella murrelli</name>
    <dbReference type="NCBI Taxonomy" id="144512"/>
    <lineage>
        <taxon>Eukaryota</taxon>
        <taxon>Metazoa</taxon>
        <taxon>Ecdysozoa</taxon>
        <taxon>Nematoda</taxon>
        <taxon>Enoplea</taxon>
        <taxon>Dorylaimia</taxon>
        <taxon>Trichinellida</taxon>
        <taxon>Trichinellidae</taxon>
        <taxon>Trichinella</taxon>
    </lineage>
</organism>
<dbReference type="EC" id="2.3.2.27" evidence="4"/>
<dbReference type="SUPFAM" id="SSF57850">
    <property type="entry name" value="RING/U-box"/>
    <property type="match status" value="1"/>
</dbReference>
<keyword evidence="6" id="KW-0479">Metal-binding</keyword>
<dbReference type="PROSITE" id="PS50089">
    <property type="entry name" value="ZF_RING_2"/>
    <property type="match status" value="1"/>
</dbReference>
<evidence type="ECO:0000256" key="10">
    <source>
        <dbReference type="PROSITE-ProRule" id="PRU00455"/>
    </source>
</evidence>
<evidence type="ECO:0000256" key="7">
    <source>
        <dbReference type="ARBA" id="ARBA00022771"/>
    </source>
</evidence>
<feature type="domain" description="SIAH-type" evidence="12">
    <location>
        <begin position="148"/>
        <end position="208"/>
    </location>
</feature>
<dbReference type="Pfam" id="PF21361">
    <property type="entry name" value="Sina_ZnF"/>
    <property type="match status" value="1"/>
</dbReference>
<evidence type="ECO:0000256" key="1">
    <source>
        <dbReference type="ARBA" id="ARBA00000900"/>
    </source>
</evidence>
<accession>A0A0V0U5G6</accession>
<name>A0A0V0U5G6_9BILA</name>
<comment type="similarity">
    <text evidence="3">Belongs to the SINA (Seven in absentia) family.</text>
</comment>
<dbReference type="InterPro" id="IPR013010">
    <property type="entry name" value="Znf_SIAH"/>
</dbReference>
<evidence type="ECO:0000313" key="13">
    <source>
        <dbReference type="EMBL" id="KRX46468.1"/>
    </source>
</evidence>
<reference evidence="13 14" key="1">
    <citation type="submission" date="2015-01" db="EMBL/GenBank/DDBJ databases">
        <title>Evolution of Trichinella species and genotypes.</title>
        <authorList>
            <person name="Korhonen P.K."/>
            <person name="Edoardo P."/>
            <person name="Giuseppe L.R."/>
            <person name="Gasser R.B."/>
        </authorList>
    </citation>
    <scope>NUCLEOTIDE SEQUENCE [LARGE SCALE GENOMIC DNA]</scope>
    <source>
        <strain evidence="13">ISS417</strain>
    </source>
</reference>
<protein>
    <recommendedName>
        <fullName evidence="4">RING-type E3 ubiquitin transferase</fullName>
        <ecNumber evidence="4">2.3.2.27</ecNumber>
    </recommendedName>
</protein>
<evidence type="ECO:0000256" key="3">
    <source>
        <dbReference type="ARBA" id="ARBA00009119"/>
    </source>
</evidence>
<sequence length="222" mass="24521">MKIEIVSLKIPSFIVVCRRVAVVFGREEKALRIVKSEGVYTANWIFIRLNGWTDVQPTAPAPASSGTAVPTQLSTSSSAHVPQNSCTAEVLSVFECPVCLDYMLPPYLQCQSGHLVCGNCRPKLTCCPTCRGPVPSVRNLVMEKIANSVLFPCKFSSNGCPAAMLYQEKVEHEEACEFRPYSCPCPGASCKWQGNLDAVMPHLVKILFFWLLTLIYPDQWTG</sequence>
<dbReference type="AlphaFoldDB" id="A0A0V0U5G6"/>
<proteinExistence type="inferred from homology"/>
<dbReference type="GO" id="GO:0043161">
    <property type="term" value="P:proteasome-mediated ubiquitin-dependent protein catabolic process"/>
    <property type="evidence" value="ECO:0007669"/>
    <property type="project" value="TreeGrafter"/>
</dbReference>
<dbReference type="PANTHER" id="PTHR45877">
    <property type="entry name" value="E3 UBIQUITIN-PROTEIN LIGASE SIAH2"/>
    <property type="match status" value="1"/>
</dbReference>
<dbReference type="InterPro" id="IPR013083">
    <property type="entry name" value="Znf_RING/FYVE/PHD"/>
</dbReference>
<dbReference type="Gene3D" id="3.30.40.10">
    <property type="entry name" value="Zinc/RING finger domain, C3HC4 (zinc finger)"/>
    <property type="match status" value="2"/>
</dbReference>
<dbReference type="EMBL" id="JYDJ01000057">
    <property type="protein sequence ID" value="KRX46468.1"/>
    <property type="molecule type" value="Genomic_DNA"/>
</dbReference>
<dbReference type="FunFam" id="3.30.160.60:FF:000665">
    <property type="entry name" value="E3 ubiquitin-protein ligase"/>
    <property type="match status" value="1"/>
</dbReference>
<keyword evidence="7 10" id="KW-0863">Zinc-finger</keyword>
<dbReference type="PROSITE" id="PS51081">
    <property type="entry name" value="ZF_SIAH"/>
    <property type="match status" value="1"/>
</dbReference>
<evidence type="ECO:0000256" key="2">
    <source>
        <dbReference type="ARBA" id="ARBA00004906"/>
    </source>
</evidence>
<dbReference type="InterPro" id="IPR001841">
    <property type="entry name" value="Znf_RING"/>
</dbReference>
<keyword evidence="14" id="KW-1185">Reference proteome</keyword>
<feature type="domain" description="RING-type" evidence="11">
    <location>
        <begin position="96"/>
        <end position="131"/>
    </location>
</feature>
<evidence type="ECO:0000256" key="6">
    <source>
        <dbReference type="ARBA" id="ARBA00022723"/>
    </source>
</evidence>
<dbReference type="InterPro" id="IPR004162">
    <property type="entry name" value="SINA-like_animal"/>
</dbReference>
<keyword evidence="5" id="KW-0808">Transferase</keyword>
<evidence type="ECO:0000256" key="9">
    <source>
        <dbReference type="ARBA" id="ARBA00022833"/>
    </source>
</evidence>
<dbReference type="GO" id="GO:0016567">
    <property type="term" value="P:protein ubiquitination"/>
    <property type="evidence" value="ECO:0007669"/>
    <property type="project" value="UniProtKB-UniPathway"/>
</dbReference>
<evidence type="ECO:0000259" key="12">
    <source>
        <dbReference type="PROSITE" id="PS51081"/>
    </source>
</evidence>
<keyword evidence="8" id="KW-0833">Ubl conjugation pathway</keyword>
<evidence type="ECO:0000313" key="14">
    <source>
        <dbReference type="Proteomes" id="UP000055048"/>
    </source>
</evidence>
<dbReference type="Pfam" id="PF21362">
    <property type="entry name" value="Sina_RING"/>
    <property type="match status" value="1"/>
</dbReference>
<dbReference type="GO" id="GO:0031624">
    <property type="term" value="F:ubiquitin conjugating enzyme binding"/>
    <property type="evidence" value="ECO:0007669"/>
    <property type="project" value="TreeGrafter"/>
</dbReference>
<evidence type="ECO:0000259" key="11">
    <source>
        <dbReference type="PROSITE" id="PS50089"/>
    </source>
</evidence>
<evidence type="ECO:0000256" key="5">
    <source>
        <dbReference type="ARBA" id="ARBA00022679"/>
    </source>
</evidence>
<dbReference type="GO" id="GO:0005737">
    <property type="term" value="C:cytoplasm"/>
    <property type="evidence" value="ECO:0007669"/>
    <property type="project" value="TreeGrafter"/>
</dbReference>
<dbReference type="FunFam" id="3.30.40.10:FF:000652">
    <property type="entry name" value="E3 ubiquitin-protein ligase"/>
    <property type="match status" value="1"/>
</dbReference>
<dbReference type="UniPathway" id="UPA00143"/>
<evidence type="ECO:0000256" key="8">
    <source>
        <dbReference type="ARBA" id="ARBA00022786"/>
    </source>
</evidence>
<comment type="caution">
    <text evidence="13">The sequence shown here is derived from an EMBL/GenBank/DDBJ whole genome shotgun (WGS) entry which is preliminary data.</text>
</comment>
<dbReference type="FunFam" id="3.30.40.10:FF:000050">
    <property type="entry name" value="E3 ubiquitin-protein ligase"/>
    <property type="match status" value="1"/>
</dbReference>
<comment type="catalytic activity">
    <reaction evidence="1">
        <text>S-ubiquitinyl-[E2 ubiquitin-conjugating enzyme]-L-cysteine + [acceptor protein]-L-lysine = [E2 ubiquitin-conjugating enzyme]-L-cysteine + N(6)-ubiquitinyl-[acceptor protein]-L-lysine.</text>
        <dbReference type="EC" id="2.3.2.27"/>
    </reaction>
</comment>
<dbReference type="Proteomes" id="UP000055048">
    <property type="component" value="Unassembled WGS sequence"/>
</dbReference>
<dbReference type="SUPFAM" id="SSF49599">
    <property type="entry name" value="TRAF domain-like"/>
    <property type="match status" value="1"/>
</dbReference>
<evidence type="ECO:0000256" key="4">
    <source>
        <dbReference type="ARBA" id="ARBA00012483"/>
    </source>
</evidence>
<dbReference type="GO" id="GO:0061630">
    <property type="term" value="F:ubiquitin protein ligase activity"/>
    <property type="evidence" value="ECO:0007669"/>
    <property type="project" value="UniProtKB-EC"/>
</dbReference>